<dbReference type="EMBL" id="CP104377">
    <property type="protein sequence ID" value="UXC19365.1"/>
    <property type="molecule type" value="Genomic_DNA"/>
</dbReference>
<evidence type="ECO:0000313" key="1">
    <source>
        <dbReference type="EMBL" id="UXC19365.1"/>
    </source>
</evidence>
<dbReference type="Proteomes" id="UP001058290">
    <property type="component" value="Chromosome"/>
</dbReference>
<sequence>MVVENRGGAGGLLGAEVVTRAQADGYTVLIALYRWCSFHSRPISWWPGHALGGKTLRYPPTACRPRHRLGRHAIGPVCREDAP</sequence>
<evidence type="ECO:0000313" key="2">
    <source>
        <dbReference type="Proteomes" id="UP001058290"/>
    </source>
</evidence>
<dbReference type="Gene3D" id="3.40.190.150">
    <property type="entry name" value="Bordetella uptake gene, domain 1"/>
    <property type="match status" value="1"/>
</dbReference>
<protein>
    <submittedName>
        <fullName evidence="1">Tripartite tricarboxylate transporter substrate-binding protein</fullName>
    </submittedName>
</protein>
<organism evidence="1 2">
    <name type="scientific">Comamonas squillarum</name>
    <dbReference type="NCBI Taxonomy" id="2977320"/>
    <lineage>
        <taxon>Bacteria</taxon>
        <taxon>Pseudomonadati</taxon>
        <taxon>Pseudomonadota</taxon>
        <taxon>Betaproteobacteria</taxon>
        <taxon>Burkholderiales</taxon>
        <taxon>Comamonadaceae</taxon>
        <taxon>Comamonas</taxon>
    </lineage>
</organism>
<reference evidence="1" key="1">
    <citation type="submission" date="2022-09" db="EMBL/GenBank/DDBJ databases">
        <title>Bacterial diversity in gut of crayfish and pufferfish.</title>
        <authorList>
            <person name="Huang Y."/>
        </authorList>
    </citation>
    <scope>NUCLEOTIDE SEQUENCE</scope>
    <source>
        <strain evidence="1">PR12</strain>
    </source>
</reference>
<gene>
    <name evidence="1" type="ORF">N4T19_04355</name>
</gene>
<accession>A0ABY6A375</accession>
<dbReference type="InterPro" id="IPR042100">
    <property type="entry name" value="Bug_dom1"/>
</dbReference>
<keyword evidence="2" id="KW-1185">Reference proteome</keyword>
<name>A0ABY6A375_9BURK</name>
<proteinExistence type="predicted"/>